<feature type="region of interest" description="Disordered" evidence="1">
    <location>
        <begin position="352"/>
        <end position="372"/>
    </location>
</feature>
<reference evidence="3 4" key="1">
    <citation type="submission" date="2017-03" db="EMBL/GenBank/DDBJ databases">
        <title>Whole genome sequence of Micromonospora wenchangensis, isolated from mangrove soil.</title>
        <authorList>
            <person name="Yang H."/>
        </authorList>
    </citation>
    <scope>NUCLEOTIDE SEQUENCE [LARGE SCALE GENOMIC DNA]</scope>
    <source>
        <strain evidence="3 4">CCTCC AA 2012002</strain>
    </source>
</reference>
<dbReference type="OrthoDB" id="5379188at2"/>
<organism evidence="3 4">
    <name type="scientific">Micromonospora wenchangensis</name>
    <dbReference type="NCBI Taxonomy" id="1185415"/>
    <lineage>
        <taxon>Bacteria</taxon>
        <taxon>Bacillati</taxon>
        <taxon>Actinomycetota</taxon>
        <taxon>Actinomycetes</taxon>
        <taxon>Micromonosporales</taxon>
        <taxon>Micromonosporaceae</taxon>
        <taxon>Micromonospora</taxon>
    </lineage>
</organism>
<dbReference type="RefSeq" id="WP_088645130.1">
    <property type="nucleotide sequence ID" value="NZ_MZMV01000030.1"/>
</dbReference>
<dbReference type="InterPro" id="IPR027417">
    <property type="entry name" value="P-loop_NTPase"/>
</dbReference>
<evidence type="ECO:0000256" key="1">
    <source>
        <dbReference type="SAM" id="MobiDB-lite"/>
    </source>
</evidence>
<dbReference type="InterPro" id="IPR007111">
    <property type="entry name" value="NACHT_NTPase"/>
</dbReference>
<evidence type="ECO:0000313" key="3">
    <source>
        <dbReference type="EMBL" id="OWV05230.1"/>
    </source>
</evidence>
<dbReference type="Gene3D" id="3.40.50.300">
    <property type="entry name" value="P-loop containing nucleotide triphosphate hydrolases"/>
    <property type="match status" value="1"/>
</dbReference>
<accession>A0A246RK39</accession>
<evidence type="ECO:0000313" key="4">
    <source>
        <dbReference type="Proteomes" id="UP000197174"/>
    </source>
</evidence>
<dbReference type="SUPFAM" id="SSF52540">
    <property type="entry name" value="P-loop containing nucleoside triphosphate hydrolases"/>
    <property type="match status" value="1"/>
</dbReference>
<evidence type="ECO:0000259" key="2">
    <source>
        <dbReference type="PROSITE" id="PS50837"/>
    </source>
</evidence>
<keyword evidence="4" id="KW-1185">Reference proteome</keyword>
<dbReference type="PROSITE" id="PS50837">
    <property type="entry name" value="NACHT"/>
    <property type="match status" value="1"/>
</dbReference>
<dbReference type="EMBL" id="MZMV01000030">
    <property type="protein sequence ID" value="OWV05230.1"/>
    <property type="molecule type" value="Genomic_DNA"/>
</dbReference>
<sequence>MTSGGSARSERYLYERLSEKLFQQLCNALLVLQYPDVSCFPVGQKDGGRDAVRKEGQKPGVIYQVKWSKDAVKNPVTWLAATIKEETKNIERLVAEGATAYVLMTCIAGTSAPGTGRMDKLDAELAEYSKQFGIPMTCWWRADIDARVESAPRELVWSFSEMLAGQDAVRYVIEADKIAAHEQTLRRMLLSLIATQWEEDAKVKFRQVEMDTYNLLDLYVDVEAIRIAKPRNTTAKPAITAIHIPSDDDPLPRPPEHHYLGDGPSIPQEEEQQALGGAAQYLFNATQPLILVRGEPGQGKSTLAQYLCQLHRAAFLPEGEYFAGPRPEHAVSAPRLPLRVDLRDYARWCSGEDPFAEDDAPSPRRRRPRPQPSLEKFLAHLITARSNGAEVGVDAVTDVISRFPMLIVLDGLDEVAHQDARKRVVREIDEFAARLGAGATAPQLIVTTRPNASGLAEPSADKFETIALVPLSPELRSAYLRKWADARGLRGMARRALEGTFRQRSIEPHIAQLADNPMQLTILLYLIQKRGDSVPDGRTQLFRAYMETFLDRESEKSQSVHEHRDDLEEVTAYLGWHLQASAETDPAAGRVPTRAVRKAILNYLDDVEKDTALVDDLFTAVTDRVWALTSKVQGTFEFDIQTMREYFAASYLWGYAGADLRGFDKSTILGELVRRAYWLNTCRFFAGFANPNELSGLVDVLEEELEGRHRPMQVRLAAWTLLQDGVFARQTRAQRRAARLFADDLSVRLIDDALQDGRAFTSPNRPVKALAEDRGAGYLVSVLLEKTEADPNANLSPTRTRLATQIGGDIHEWWLPHMAAAAGGQNEVTWLRCGIPFSGAARLKADDVARLRLSSPEAAEVAISAGLKAPTGSPLEQRLIRAVLDGHCSEASLSAATGVAGDLIKVLAPWRFLSRARKHPDGAYRVSVGHRFVVGMSDQSREVAQRRLRDHEPRFNRVMSAMRVGRGQAGTTSMWSDTARELATLYGPCWLATEIAVIGAASPDSLWTTGGTITRGAEPFGPDPDYGKLLQESRFNRSNAAWWKHHFDTYADALSRASWCLALIAVASEPVVLSNLERLDAAVTAMSADMQRALSLSSSRLGVARLGRRIRPDVLRRAGSFSTLTAMLIAHHSVETNRKLDEFQGLSDQQLTEMGRFGVAGWPGLRGLSARMFKHPSAELLDGLRAHGHDAVVGLEGQRGPLSQSLLLSILESPADYPMAWVLAAEQRVAFNFRDRPLAQVAEAWFPRLG</sequence>
<dbReference type="AlphaFoldDB" id="A0A246RK39"/>
<dbReference type="Proteomes" id="UP000197174">
    <property type="component" value="Unassembled WGS sequence"/>
</dbReference>
<feature type="region of interest" description="Disordered" evidence="1">
    <location>
        <begin position="245"/>
        <end position="267"/>
    </location>
</feature>
<feature type="compositionally biased region" description="Basic and acidic residues" evidence="1">
    <location>
        <begin position="250"/>
        <end position="260"/>
    </location>
</feature>
<proteinExistence type="predicted"/>
<protein>
    <recommendedName>
        <fullName evidence="2">NACHT domain-containing protein</fullName>
    </recommendedName>
</protein>
<comment type="caution">
    <text evidence="3">The sequence shown here is derived from an EMBL/GenBank/DDBJ whole genome shotgun (WGS) entry which is preliminary data.</text>
</comment>
<gene>
    <name evidence="3" type="ORF">B5D80_18465</name>
</gene>
<feature type="domain" description="NACHT" evidence="2">
    <location>
        <begin position="288"/>
        <end position="452"/>
    </location>
</feature>
<name>A0A246RK39_9ACTN</name>